<evidence type="ECO:0000256" key="2">
    <source>
        <dbReference type="ARBA" id="ARBA00023002"/>
    </source>
</evidence>
<dbReference type="SUPFAM" id="SSF51735">
    <property type="entry name" value="NAD(P)-binding Rossmann-fold domains"/>
    <property type="match status" value="1"/>
</dbReference>
<keyword evidence="2" id="KW-0560">Oxidoreductase</keyword>
<dbReference type="PANTHER" id="PTHR48106">
    <property type="entry name" value="QUINONE OXIDOREDUCTASE PIG3-RELATED"/>
    <property type="match status" value="1"/>
</dbReference>
<evidence type="ECO:0000259" key="3">
    <source>
        <dbReference type="SMART" id="SM00829"/>
    </source>
</evidence>
<gene>
    <name evidence="4" type="ORF">GCM10008933_09580</name>
</gene>
<reference evidence="4 5" key="1">
    <citation type="journal article" date="2019" name="Int. J. Syst. Evol. Microbiol.">
        <title>The Global Catalogue of Microorganisms (GCM) 10K type strain sequencing project: providing services to taxonomists for standard genome sequencing and annotation.</title>
        <authorList>
            <consortium name="The Broad Institute Genomics Platform"/>
            <consortium name="The Broad Institute Genome Sequencing Center for Infectious Disease"/>
            <person name="Wu L."/>
            <person name="Ma J."/>
        </authorList>
    </citation>
    <scope>NUCLEOTIDE SEQUENCE [LARGE SCALE GENOMIC DNA]</scope>
    <source>
        <strain evidence="4 5">JCM 12774</strain>
    </source>
</reference>
<dbReference type="Gene3D" id="3.40.50.720">
    <property type="entry name" value="NAD(P)-binding Rossmann-like Domain"/>
    <property type="match status" value="1"/>
</dbReference>
<dbReference type="InterPro" id="IPR013154">
    <property type="entry name" value="ADH-like_N"/>
</dbReference>
<organism evidence="4 5">
    <name type="scientific">Paenibacillus motobuensis</name>
    <dbReference type="NCBI Taxonomy" id="295324"/>
    <lineage>
        <taxon>Bacteria</taxon>
        <taxon>Bacillati</taxon>
        <taxon>Bacillota</taxon>
        <taxon>Bacilli</taxon>
        <taxon>Bacillales</taxon>
        <taxon>Paenibacillaceae</taxon>
        <taxon>Paenibacillus</taxon>
    </lineage>
</organism>
<evidence type="ECO:0000313" key="5">
    <source>
        <dbReference type="Proteomes" id="UP001500340"/>
    </source>
</evidence>
<keyword evidence="1" id="KW-0521">NADP</keyword>
<dbReference type="InterPro" id="IPR013149">
    <property type="entry name" value="ADH-like_C"/>
</dbReference>
<dbReference type="SMART" id="SM00829">
    <property type="entry name" value="PKS_ER"/>
    <property type="match status" value="1"/>
</dbReference>
<dbReference type="Pfam" id="PF08240">
    <property type="entry name" value="ADH_N"/>
    <property type="match status" value="1"/>
</dbReference>
<protein>
    <submittedName>
        <fullName evidence="4">Quinone oxidoreductase</fullName>
    </submittedName>
</protein>
<keyword evidence="5" id="KW-1185">Reference proteome</keyword>
<sequence length="330" mass="35509">MKAIVVEQFGSTENMKYIDVEIPLIRSKQVLIRVKTTSVNFADIKARLGNKGQGKLPFIPGLEASGVIEQVGDEVTTLHVGQRVLAFPANGSYAEYIVADESLTFAIPESISFDVAGASGIVSFLSYKLLVDIARLQDGDQVLIHSASGGVGTTAIQMARVLGARTIIGTVGHEAKIPVALEAGADHVLCYTDGGFAEKVNELTNDQKVNIILDSIGGEITEQSIKCLAHYGRLVVFGNSSGKYGRLHAKDLHASCRSVLGYSLGTTRKERPKALQETASQVFRMLEDGQINIKISERFHLSEAAAAHLLLESQKSTGKVLLYAENSQHS</sequence>
<evidence type="ECO:0000313" key="4">
    <source>
        <dbReference type="EMBL" id="GAA0380511.1"/>
    </source>
</evidence>
<dbReference type="EMBL" id="BAAACX010000006">
    <property type="protein sequence ID" value="GAA0380511.1"/>
    <property type="molecule type" value="Genomic_DNA"/>
</dbReference>
<dbReference type="Gene3D" id="3.90.180.10">
    <property type="entry name" value="Medium-chain alcohol dehydrogenases, catalytic domain"/>
    <property type="match status" value="1"/>
</dbReference>
<dbReference type="PROSITE" id="PS01162">
    <property type="entry name" value="QOR_ZETA_CRYSTAL"/>
    <property type="match status" value="1"/>
</dbReference>
<dbReference type="InterPro" id="IPR002364">
    <property type="entry name" value="Quin_OxRdtase/zeta-crystal_CS"/>
</dbReference>
<dbReference type="Proteomes" id="UP001500340">
    <property type="component" value="Unassembled WGS sequence"/>
</dbReference>
<dbReference type="InterPro" id="IPR036291">
    <property type="entry name" value="NAD(P)-bd_dom_sf"/>
</dbReference>
<dbReference type="PANTHER" id="PTHR48106:SF13">
    <property type="entry name" value="QUINONE OXIDOREDUCTASE-RELATED"/>
    <property type="match status" value="1"/>
</dbReference>
<proteinExistence type="predicted"/>
<comment type="caution">
    <text evidence="4">The sequence shown here is derived from an EMBL/GenBank/DDBJ whole genome shotgun (WGS) entry which is preliminary data.</text>
</comment>
<accession>A0ABN0Y212</accession>
<dbReference type="InterPro" id="IPR011032">
    <property type="entry name" value="GroES-like_sf"/>
</dbReference>
<dbReference type="Pfam" id="PF00107">
    <property type="entry name" value="ADH_zinc_N"/>
    <property type="match status" value="1"/>
</dbReference>
<feature type="domain" description="Enoyl reductase (ER)" evidence="3">
    <location>
        <begin position="10"/>
        <end position="322"/>
    </location>
</feature>
<dbReference type="InterPro" id="IPR020843">
    <property type="entry name" value="ER"/>
</dbReference>
<evidence type="ECO:0000256" key="1">
    <source>
        <dbReference type="ARBA" id="ARBA00022857"/>
    </source>
</evidence>
<dbReference type="RefSeq" id="WP_343858138.1">
    <property type="nucleotide sequence ID" value="NZ_BAAACX010000006.1"/>
</dbReference>
<dbReference type="SUPFAM" id="SSF50129">
    <property type="entry name" value="GroES-like"/>
    <property type="match status" value="1"/>
</dbReference>
<name>A0ABN0Y212_9BACL</name>